<name>A0A1W1IA80_9BACT</name>
<dbReference type="InterPro" id="IPR043519">
    <property type="entry name" value="NT_sf"/>
</dbReference>
<dbReference type="RefSeq" id="WP_080888082.1">
    <property type="nucleotide sequence ID" value="NZ_LT828648.1"/>
</dbReference>
<evidence type="ECO:0000313" key="3">
    <source>
        <dbReference type="Proteomes" id="UP000192042"/>
    </source>
</evidence>
<dbReference type="Gene3D" id="3.30.460.10">
    <property type="entry name" value="Beta Polymerase, domain 2"/>
    <property type="match status" value="1"/>
</dbReference>
<proteinExistence type="predicted"/>
<protein>
    <recommendedName>
        <fullName evidence="4">Polymerase nucleotidyl transferase domain-containing protein</fullName>
    </recommendedName>
</protein>
<evidence type="ECO:0000313" key="2">
    <source>
        <dbReference type="EMBL" id="SLM49900.1"/>
    </source>
</evidence>
<dbReference type="KEGG" id="nja:NSJP_3733"/>
<dbReference type="Proteomes" id="UP000192042">
    <property type="component" value="Chromosome I"/>
</dbReference>
<dbReference type="STRING" id="1325564.NSJP_3733"/>
<sequence>MDTDPTKTLPSREELQAELLDVPEPPEQPEPVDEPGFEELVQLALRHAKGRRGGDLVSVILIGSGARRSVTAHSDIDLIALVKGQADAHEIVRVAARLADIRYYGHRDLEDELAYSPRLPPLLRKSRILFDHDAIGAKLIDRANQRFRQGPAPSSVNEQIRLKAQCLHWLGKAQDLADKPATANYLMMMFFDEYSNAFFRLKGLWLTPPADLLRFISSRDQSLGELVGKFLTAGTLPERLNIGRDLADLLFREVPNPARID</sequence>
<dbReference type="AlphaFoldDB" id="A0A1W1IA80"/>
<gene>
    <name evidence="2" type="ORF">NSJP_3733</name>
</gene>
<organism evidence="2 3">
    <name type="scientific">Nitrospira japonica</name>
    <dbReference type="NCBI Taxonomy" id="1325564"/>
    <lineage>
        <taxon>Bacteria</taxon>
        <taxon>Pseudomonadati</taxon>
        <taxon>Nitrospirota</taxon>
        <taxon>Nitrospiria</taxon>
        <taxon>Nitrospirales</taxon>
        <taxon>Nitrospiraceae</taxon>
        <taxon>Nitrospira</taxon>
    </lineage>
</organism>
<feature type="region of interest" description="Disordered" evidence="1">
    <location>
        <begin position="1"/>
        <end position="34"/>
    </location>
</feature>
<accession>A0A1W1IA80</accession>
<reference evidence="2 3" key="1">
    <citation type="submission" date="2017-03" db="EMBL/GenBank/DDBJ databases">
        <authorList>
            <person name="Afonso C.L."/>
            <person name="Miller P.J."/>
            <person name="Scott M.A."/>
            <person name="Spackman E."/>
            <person name="Goraichik I."/>
            <person name="Dimitrov K.M."/>
            <person name="Suarez D.L."/>
            <person name="Swayne D.E."/>
        </authorList>
    </citation>
    <scope>NUCLEOTIDE SEQUENCE [LARGE SCALE GENOMIC DNA]</scope>
    <source>
        <strain evidence="2">Genome sequencing of Nitrospira japonica strain NJ11</strain>
    </source>
</reference>
<dbReference type="OrthoDB" id="9781241at2"/>
<evidence type="ECO:0000256" key="1">
    <source>
        <dbReference type="SAM" id="MobiDB-lite"/>
    </source>
</evidence>
<dbReference type="SUPFAM" id="SSF81301">
    <property type="entry name" value="Nucleotidyltransferase"/>
    <property type="match status" value="1"/>
</dbReference>
<evidence type="ECO:0008006" key="4">
    <source>
        <dbReference type="Google" id="ProtNLM"/>
    </source>
</evidence>
<keyword evidence="3" id="KW-1185">Reference proteome</keyword>
<dbReference type="EMBL" id="LT828648">
    <property type="protein sequence ID" value="SLM49900.1"/>
    <property type="molecule type" value="Genomic_DNA"/>
</dbReference>